<dbReference type="PANTHER" id="PTHR43798:SF31">
    <property type="entry name" value="AB HYDROLASE SUPERFAMILY PROTEIN YCLE"/>
    <property type="match status" value="1"/>
</dbReference>
<feature type="domain" description="AB hydrolase-1" evidence="2">
    <location>
        <begin position="32"/>
        <end position="148"/>
    </location>
</feature>
<dbReference type="PRINTS" id="PR00111">
    <property type="entry name" value="ABHYDROLASE"/>
</dbReference>
<reference evidence="3" key="1">
    <citation type="submission" date="2021-01" db="EMBL/GenBank/DDBJ databases">
        <title>Whole genome shotgun sequence of Planotetraspora silvatica NBRC 100141.</title>
        <authorList>
            <person name="Komaki H."/>
            <person name="Tamura T."/>
        </authorList>
    </citation>
    <scope>NUCLEOTIDE SEQUENCE</scope>
    <source>
        <strain evidence="3">NBRC 100141</strain>
    </source>
</reference>
<sequence>MSGIIGRVMTANDADVNGIRLAYGTTGDQAAPPVVLLHGRGFDHTDWAAVAGSLAGSWRVVAPDLRGHGRSEWPGSYRLDAMRDDVIALLDGLGTSPVSLIGHSMGGLVACLIAQERPGLVRRLILEDVPAPWPADVQVPDRPAGALPYDWEMVEQTTLQRRDPDPAWLDGLATITSPALALAGGAESHIPQADVSELAARIPGAMLVTVGGGHEIHRNRPAEFLAAVTGFLQE</sequence>
<dbReference type="Pfam" id="PF00561">
    <property type="entry name" value="Abhydrolase_1"/>
    <property type="match status" value="1"/>
</dbReference>
<dbReference type="PANTHER" id="PTHR43798">
    <property type="entry name" value="MONOACYLGLYCEROL LIPASE"/>
    <property type="match status" value="1"/>
</dbReference>
<proteinExistence type="predicted"/>
<evidence type="ECO:0000313" key="3">
    <source>
        <dbReference type="EMBL" id="GII49166.1"/>
    </source>
</evidence>
<dbReference type="InterPro" id="IPR000073">
    <property type="entry name" value="AB_hydrolase_1"/>
</dbReference>
<evidence type="ECO:0000313" key="4">
    <source>
        <dbReference type="Proteomes" id="UP000644610"/>
    </source>
</evidence>
<comment type="caution">
    <text evidence="3">The sequence shown here is derived from an EMBL/GenBank/DDBJ whole genome shotgun (WGS) entry which is preliminary data.</text>
</comment>
<dbReference type="InterPro" id="IPR050266">
    <property type="entry name" value="AB_hydrolase_sf"/>
</dbReference>
<dbReference type="Gene3D" id="3.40.50.1820">
    <property type="entry name" value="alpha/beta hydrolase"/>
    <property type="match status" value="1"/>
</dbReference>
<dbReference type="Proteomes" id="UP000644610">
    <property type="component" value="Unassembled WGS sequence"/>
</dbReference>
<accession>A0A8J3UR71</accession>
<dbReference type="GO" id="GO:0016787">
    <property type="term" value="F:hydrolase activity"/>
    <property type="evidence" value="ECO:0007669"/>
    <property type="project" value="UniProtKB-KW"/>
</dbReference>
<dbReference type="SUPFAM" id="SSF53474">
    <property type="entry name" value="alpha/beta-Hydrolases"/>
    <property type="match status" value="1"/>
</dbReference>
<name>A0A8J3UR71_9ACTN</name>
<dbReference type="AlphaFoldDB" id="A0A8J3UR71"/>
<keyword evidence="4" id="KW-1185">Reference proteome</keyword>
<dbReference type="GO" id="GO:0016020">
    <property type="term" value="C:membrane"/>
    <property type="evidence" value="ECO:0007669"/>
    <property type="project" value="TreeGrafter"/>
</dbReference>
<evidence type="ECO:0000256" key="1">
    <source>
        <dbReference type="ARBA" id="ARBA00022801"/>
    </source>
</evidence>
<evidence type="ECO:0000259" key="2">
    <source>
        <dbReference type="Pfam" id="PF00561"/>
    </source>
</evidence>
<organism evidence="3 4">
    <name type="scientific">Planotetraspora silvatica</name>
    <dbReference type="NCBI Taxonomy" id="234614"/>
    <lineage>
        <taxon>Bacteria</taxon>
        <taxon>Bacillati</taxon>
        <taxon>Actinomycetota</taxon>
        <taxon>Actinomycetes</taxon>
        <taxon>Streptosporangiales</taxon>
        <taxon>Streptosporangiaceae</taxon>
        <taxon>Planotetraspora</taxon>
    </lineage>
</organism>
<gene>
    <name evidence="3" type="ORF">Psi02_55900</name>
</gene>
<dbReference type="EMBL" id="BOOQ01000040">
    <property type="protein sequence ID" value="GII49166.1"/>
    <property type="molecule type" value="Genomic_DNA"/>
</dbReference>
<keyword evidence="1 3" id="KW-0378">Hydrolase</keyword>
<dbReference type="InterPro" id="IPR029058">
    <property type="entry name" value="AB_hydrolase_fold"/>
</dbReference>
<protein>
    <submittedName>
        <fullName evidence="3">Alpha/beta hydrolase</fullName>
    </submittedName>
</protein>